<evidence type="ECO:0000256" key="8">
    <source>
        <dbReference type="ARBA" id="ARBA00022763"/>
    </source>
</evidence>
<dbReference type="GO" id="GO:0046872">
    <property type="term" value="F:metal ion binding"/>
    <property type="evidence" value="ECO:0007669"/>
    <property type="project" value="UniProtKB-KW"/>
</dbReference>
<dbReference type="CDD" id="cd03586">
    <property type="entry name" value="PolY_Pol_IV_kappa"/>
    <property type="match status" value="1"/>
</dbReference>
<dbReference type="FunFam" id="1.10.150.810:FF:000003">
    <property type="entry name" value="DNA polymerase kappa subunit"/>
    <property type="match status" value="1"/>
</dbReference>
<organism evidence="15 16">
    <name type="scientific">Pyrrhoderma noxium</name>
    <dbReference type="NCBI Taxonomy" id="2282107"/>
    <lineage>
        <taxon>Eukaryota</taxon>
        <taxon>Fungi</taxon>
        <taxon>Dikarya</taxon>
        <taxon>Basidiomycota</taxon>
        <taxon>Agaricomycotina</taxon>
        <taxon>Agaricomycetes</taxon>
        <taxon>Hymenochaetales</taxon>
        <taxon>Hymenochaetaceae</taxon>
        <taxon>Pyrrhoderma</taxon>
    </lineage>
</organism>
<feature type="compositionally biased region" description="Low complexity" evidence="13">
    <location>
        <begin position="535"/>
        <end position="563"/>
    </location>
</feature>
<evidence type="ECO:0000256" key="10">
    <source>
        <dbReference type="ARBA" id="ARBA00022932"/>
    </source>
</evidence>
<keyword evidence="10" id="KW-0239">DNA-directed DNA polymerase</keyword>
<keyword evidence="6" id="KW-0235">DNA replication</keyword>
<evidence type="ECO:0000256" key="3">
    <source>
        <dbReference type="ARBA" id="ARBA00016178"/>
    </source>
</evidence>
<dbReference type="Gene3D" id="3.30.1490.100">
    <property type="entry name" value="DNA polymerase, Y-family, little finger domain"/>
    <property type="match status" value="1"/>
</dbReference>
<dbReference type="InterPro" id="IPR024728">
    <property type="entry name" value="PolY_HhH_motif"/>
</dbReference>
<dbReference type="InterPro" id="IPR043502">
    <property type="entry name" value="DNA/RNA_pol_sf"/>
</dbReference>
<dbReference type="EC" id="2.7.7.7" evidence="2"/>
<dbReference type="Gene3D" id="3.30.160.60">
    <property type="entry name" value="Classic Zinc Finger"/>
    <property type="match status" value="1"/>
</dbReference>
<dbReference type="Gene3D" id="3.40.1170.60">
    <property type="match status" value="1"/>
</dbReference>
<dbReference type="GO" id="GO:0003684">
    <property type="term" value="F:damaged DNA binding"/>
    <property type="evidence" value="ECO:0007669"/>
    <property type="project" value="InterPro"/>
</dbReference>
<dbReference type="InterPro" id="IPR043128">
    <property type="entry name" value="Rev_trsase/Diguanyl_cyclase"/>
</dbReference>
<dbReference type="EMBL" id="NBII01000005">
    <property type="protein sequence ID" value="PAV19018.1"/>
    <property type="molecule type" value="Genomic_DNA"/>
</dbReference>
<gene>
    <name evidence="15" type="ORF">PNOK_0586200</name>
</gene>
<dbReference type="Pfam" id="PF11799">
    <property type="entry name" value="IMS_C"/>
    <property type="match status" value="1"/>
</dbReference>
<evidence type="ECO:0000256" key="7">
    <source>
        <dbReference type="ARBA" id="ARBA00022723"/>
    </source>
</evidence>
<dbReference type="SUPFAM" id="SSF56672">
    <property type="entry name" value="DNA/RNA polymerases"/>
    <property type="match status" value="1"/>
</dbReference>
<dbReference type="HAMAP" id="MF_01113">
    <property type="entry name" value="DNApol_IV"/>
    <property type="match status" value="1"/>
</dbReference>
<dbReference type="Gene3D" id="1.10.150.810">
    <property type="match status" value="2"/>
</dbReference>
<comment type="similarity">
    <text evidence="1">Belongs to the DNA polymerase type-Y family.</text>
</comment>
<accession>A0A286UHJ6</accession>
<dbReference type="InterPro" id="IPR050116">
    <property type="entry name" value="DNA_polymerase-Y"/>
</dbReference>
<evidence type="ECO:0000259" key="14">
    <source>
        <dbReference type="PROSITE" id="PS50173"/>
    </source>
</evidence>
<comment type="caution">
    <text evidence="15">The sequence shown here is derived from an EMBL/GenBank/DDBJ whole genome shotgun (WGS) entry which is preliminary data.</text>
</comment>
<dbReference type="Pfam" id="PF00817">
    <property type="entry name" value="IMS"/>
    <property type="match status" value="1"/>
</dbReference>
<dbReference type="SUPFAM" id="SSF100879">
    <property type="entry name" value="Lesion bypass DNA polymerase (Y-family), little finger domain"/>
    <property type="match status" value="1"/>
</dbReference>
<proteinExistence type="inferred from homology"/>
<sequence length="666" mass="74920">MTDVLDETLPKPPQDNESFLRRLAGASVTKAGLANDQTEINRIIAEASKGSKFYENEKRKDMELTERINMILRKRDELLREADMGKVEADADRLLEEIEVGRDLSQVIVHVDMDAFFANVELLTNPDLKGKPFGVGGIGVLSTASYEARKYGVRSGMACFVARKLCPELILIPVDFAKISKKSNEVMSILKEYDPTMIVAGCDESYLNITKYCDEHGLTPDECVNQMRERIHKETLLTASAGIAPNKMLAKICSDKNKPNGQFHLPFEREAIKEFMRDLPIRKIPGIGRVNERMLESIDVKTCGDIFTQRSVIWIMEHYFWKIFLYSVYLGIASNSVEPYQREERKSIGAERTFSSLSNLDKLLEKLQEVTEELEKDMAKRGWAGKTVTLKYKLDTFKVHTRAKTLSRWVNKKEDLFNVGKELLKAELPLCLRLIGLRITKLKDLRTSEKHGIKRFFQGDNPTENSESTSKKRKIVFDDPSGEDSDDNSFSYEGHEDNLPDFFENENGEFVLHDNASSEFLEGPAEPASPKKKQFSSSKPSSSKISKPPAESASKRSSSPARAKTPHQSSPLTQPCPICAKELDTSDNLALNAHIDFCLSKDVIKEAASSSSIPTEKLKKPISNPRTIHKPSSSSSKSRGNKKSQGKSKSDRTLADLDWIQHKGKK</sequence>
<keyword evidence="16" id="KW-1185">Reference proteome</keyword>
<feature type="compositionally biased region" description="Basic and acidic residues" evidence="13">
    <location>
        <begin position="648"/>
        <end position="666"/>
    </location>
</feature>
<dbReference type="InterPro" id="IPR001126">
    <property type="entry name" value="UmuC"/>
</dbReference>
<dbReference type="GO" id="GO:0006260">
    <property type="term" value="P:DNA replication"/>
    <property type="evidence" value="ECO:0007669"/>
    <property type="project" value="UniProtKB-KW"/>
</dbReference>
<evidence type="ECO:0000256" key="6">
    <source>
        <dbReference type="ARBA" id="ARBA00022705"/>
    </source>
</evidence>
<dbReference type="OrthoDB" id="1747274at2759"/>
<dbReference type="Gene3D" id="3.30.70.270">
    <property type="match status" value="1"/>
</dbReference>
<dbReference type="GO" id="GO:0005634">
    <property type="term" value="C:nucleus"/>
    <property type="evidence" value="ECO:0007669"/>
    <property type="project" value="TreeGrafter"/>
</dbReference>
<evidence type="ECO:0000256" key="12">
    <source>
        <dbReference type="ARBA" id="ARBA00049244"/>
    </source>
</evidence>
<dbReference type="Proteomes" id="UP000217199">
    <property type="component" value="Unassembled WGS sequence"/>
</dbReference>
<protein>
    <recommendedName>
        <fullName evidence="3">DNA polymerase kappa</fullName>
        <ecNumber evidence="2">2.7.7.7</ecNumber>
    </recommendedName>
</protein>
<dbReference type="GO" id="GO:0070987">
    <property type="term" value="P:error-free translesion synthesis"/>
    <property type="evidence" value="ECO:0007669"/>
    <property type="project" value="UniProtKB-ARBA"/>
</dbReference>
<evidence type="ECO:0000256" key="9">
    <source>
        <dbReference type="ARBA" id="ARBA00022842"/>
    </source>
</evidence>
<feature type="domain" description="UmuC" evidence="14">
    <location>
        <begin position="108"/>
        <end position="288"/>
    </location>
</feature>
<dbReference type="NCBIfam" id="NF002677">
    <property type="entry name" value="PRK02406.1"/>
    <property type="match status" value="1"/>
</dbReference>
<dbReference type="PANTHER" id="PTHR11076">
    <property type="entry name" value="DNA REPAIR POLYMERASE UMUC / TRANSFERASE FAMILY MEMBER"/>
    <property type="match status" value="1"/>
</dbReference>
<dbReference type="PIRSF" id="PIRSF036603">
    <property type="entry name" value="DPol_eta"/>
    <property type="match status" value="1"/>
</dbReference>
<dbReference type="Pfam" id="PF11798">
    <property type="entry name" value="IMS_HHH"/>
    <property type="match status" value="1"/>
</dbReference>
<evidence type="ECO:0000256" key="4">
    <source>
        <dbReference type="ARBA" id="ARBA00022679"/>
    </source>
</evidence>
<evidence type="ECO:0000256" key="13">
    <source>
        <dbReference type="SAM" id="MobiDB-lite"/>
    </source>
</evidence>
<evidence type="ECO:0000256" key="2">
    <source>
        <dbReference type="ARBA" id="ARBA00012417"/>
    </source>
</evidence>
<dbReference type="InParanoid" id="A0A286UHJ6"/>
<dbReference type="InterPro" id="IPR036775">
    <property type="entry name" value="DNA_pol_Y-fam_lit_finger_sf"/>
</dbReference>
<feature type="region of interest" description="Disordered" evidence="13">
    <location>
        <begin position="607"/>
        <end position="666"/>
    </location>
</feature>
<comment type="catalytic activity">
    <reaction evidence="12">
        <text>DNA(n) + a 2'-deoxyribonucleoside 5'-triphosphate = DNA(n+1) + diphosphate</text>
        <dbReference type="Rhea" id="RHEA:22508"/>
        <dbReference type="Rhea" id="RHEA-COMP:17339"/>
        <dbReference type="Rhea" id="RHEA-COMP:17340"/>
        <dbReference type="ChEBI" id="CHEBI:33019"/>
        <dbReference type="ChEBI" id="CHEBI:61560"/>
        <dbReference type="ChEBI" id="CHEBI:173112"/>
        <dbReference type="EC" id="2.7.7.7"/>
    </reaction>
</comment>
<feature type="region of interest" description="Disordered" evidence="13">
    <location>
        <begin position="520"/>
        <end position="579"/>
    </location>
</feature>
<dbReference type="GO" id="GO:0003887">
    <property type="term" value="F:DNA-directed DNA polymerase activity"/>
    <property type="evidence" value="ECO:0007669"/>
    <property type="project" value="UniProtKB-KW"/>
</dbReference>
<dbReference type="FunFam" id="3.30.1490.100:FF:000004">
    <property type="entry name" value="DNA polymerase IV"/>
    <property type="match status" value="1"/>
</dbReference>
<dbReference type="InterPro" id="IPR017961">
    <property type="entry name" value="DNA_pol_Y-fam_little_finger"/>
</dbReference>
<evidence type="ECO:0000256" key="11">
    <source>
        <dbReference type="ARBA" id="ARBA00023204"/>
    </source>
</evidence>
<dbReference type="GO" id="GO:0006281">
    <property type="term" value="P:DNA repair"/>
    <property type="evidence" value="ECO:0007669"/>
    <property type="project" value="UniProtKB-KW"/>
</dbReference>
<dbReference type="PANTHER" id="PTHR11076:SF33">
    <property type="entry name" value="DNA POLYMERASE KAPPA"/>
    <property type="match status" value="1"/>
</dbReference>
<evidence type="ECO:0000313" key="16">
    <source>
        <dbReference type="Proteomes" id="UP000217199"/>
    </source>
</evidence>
<dbReference type="FunCoup" id="A0A286UHJ6">
    <property type="interactions" value="197"/>
</dbReference>
<dbReference type="PROSITE" id="PS50173">
    <property type="entry name" value="UMUC"/>
    <property type="match status" value="1"/>
</dbReference>
<dbReference type="STRING" id="2282107.A0A286UHJ6"/>
<keyword evidence="9" id="KW-0460">Magnesium</keyword>
<dbReference type="AlphaFoldDB" id="A0A286UHJ6"/>
<evidence type="ECO:0000256" key="1">
    <source>
        <dbReference type="ARBA" id="ARBA00010945"/>
    </source>
</evidence>
<evidence type="ECO:0000313" key="15">
    <source>
        <dbReference type="EMBL" id="PAV19018.1"/>
    </source>
</evidence>
<dbReference type="InterPro" id="IPR022880">
    <property type="entry name" value="DNApol_IV"/>
</dbReference>
<evidence type="ECO:0000256" key="5">
    <source>
        <dbReference type="ARBA" id="ARBA00022695"/>
    </source>
</evidence>
<keyword evidence="5" id="KW-0548">Nucleotidyltransferase</keyword>
<keyword evidence="4" id="KW-0808">Transferase</keyword>
<feature type="region of interest" description="Disordered" evidence="13">
    <location>
        <begin position="456"/>
        <end position="498"/>
    </location>
</feature>
<keyword evidence="8" id="KW-0227">DNA damage</keyword>
<dbReference type="FunFam" id="3.40.1170.60:FF:000012">
    <property type="entry name" value="Putative DNA-directed polymerase kappa"/>
    <property type="match status" value="1"/>
</dbReference>
<keyword evidence="11" id="KW-0234">DNA repair</keyword>
<dbReference type="GO" id="GO:0042276">
    <property type="term" value="P:error-prone translesion synthesis"/>
    <property type="evidence" value="ECO:0007669"/>
    <property type="project" value="TreeGrafter"/>
</dbReference>
<keyword evidence="7" id="KW-0479">Metal-binding</keyword>
<reference evidence="15 16" key="1">
    <citation type="journal article" date="2017" name="Mol. Ecol.">
        <title>Comparative and population genomic landscape of Phellinus noxius: A hypervariable fungus causing root rot in trees.</title>
        <authorList>
            <person name="Chung C.L."/>
            <person name="Lee T.J."/>
            <person name="Akiba M."/>
            <person name="Lee H.H."/>
            <person name="Kuo T.H."/>
            <person name="Liu D."/>
            <person name="Ke H.M."/>
            <person name="Yokoi T."/>
            <person name="Roa M.B."/>
            <person name="Lu M.J."/>
            <person name="Chang Y.Y."/>
            <person name="Ann P.J."/>
            <person name="Tsai J.N."/>
            <person name="Chen C.Y."/>
            <person name="Tzean S.S."/>
            <person name="Ota Y."/>
            <person name="Hattori T."/>
            <person name="Sahashi N."/>
            <person name="Liou R.F."/>
            <person name="Kikuchi T."/>
            <person name="Tsai I.J."/>
        </authorList>
    </citation>
    <scope>NUCLEOTIDE SEQUENCE [LARGE SCALE GENOMIC DNA]</scope>
    <source>
        <strain evidence="15 16">FFPRI411160</strain>
    </source>
</reference>
<name>A0A286UHJ6_9AGAM</name>